<dbReference type="PANTHER" id="PTHR43199:SF1">
    <property type="entry name" value="GLUTATHIONE HYDROLASE PROENZYME"/>
    <property type="match status" value="1"/>
</dbReference>
<dbReference type="Proteomes" id="UP000826540">
    <property type="component" value="Chromosome"/>
</dbReference>
<dbReference type="InterPro" id="IPR043138">
    <property type="entry name" value="GGT_lsub"/>
</dbReference>
<keyword evidence="5" id="KW-0012">Acyltransferase</keyword>
<keyword evidence="3" id="KW-0378">Hydrolase</keyword>
<dbReference type="EC" id="2.3.2.2" evidence="5"/>
<evidence type="ECO:0000256" key="2">
    <source>
        <dbReference type="ARBA" id="ARBA00022679"/>
    </source>
</evidence>
<evidence type="ECO:0000256" key="3">
    <source>
        <dbReference type="ARBA" id="ARBA00022801"/>
    </source>
</evidence>
<accession>A0ABX8WXX0</accession>
<dbReference type="InterPro" id="IPR043137">
    <property type="entry name" value="GGT_ssub_C"/>
</dbReference>
<dbReference type="GO" id="GO:0103068">
    <property type="term" value="F:leukotriene C4 gamma-glutamyl transferase activity"/>
    <property type="evidence" value="ECO:0007669"/>
    <property type="project" value="UniProtKB-EC"/>
</dbReference>
<dbReference type="InterPro" id="IPR029055">
    <property type="entry name" value="Ntn_hydrolases_N"/>
</dbReference>
<dbReference type="Pfam" id="PF01019">
    <property type="entry name" value="G_glu_transpept"/>
    <property type="match status" value="1"/>
</dbReference>
<evidence type="ECO:0000313" key="6">
    <source>
        <dbReference type="Proteomes" id="UP000826540"/>
    </source>
</evidence>
<evidence type="ECO:0000313" key="5">
    <source>
        <dbReference type="EMBL" id="QYX31233.1"/>
    </source>
</evidence>
<dbReference type="InterPro" id="IPR051792">
    <property type="entry name" value="GGT_bact"/>
</dbReference>
<dbReference type="PANTHER" id="PTHR43199">
    <property type="entry name" value="GLUTATHIONE HYDROLASE"/>
    <property type="match status" value="1"/>
</dbReference>
<evidence type="ECO:0000256" key="4">
    <source>
        <dbReference type="ARBA" id="ARBA00023145"/>
    </source>
</evidence>
<keyword evidence="2 5" id="KW-0808">Transferase</keyword>
<dbReference type="RefSeq" id="WP_220609306.1">
    <property type="nucleotide sequence ID" value="NZ_CP080598.1"/>
</dbReference>
<dbReference type="PRINTS" id="PR01210">
    <property type="entry name" value="GGTRANSPTASE"/>
</dbReference>
<dbReference type="Gene3D" id="3.60.20.40">
    <property type="match status" value="1"/>
</dbReference>
<dbReference type="SUPFAM" id="SSF56235">
    <property type="entry name" value="N-terminal nucleophile aminohydrolases (Ntn hydrolases)"/>
    <property type="match status" value="1"/>
</dbReference>
<sequence length="525" mass="55477">METQQTLVNVDDFSTMSQVIIASGSQISADAGAAVANQGGNAVDAAIAATVVSMCTDLGVMAAGGSGFITIWPANADPMVIDGYAEMPGRGLENERFGQGIREVFFDYGGELSTVLGYGTIATPGMFAALGKAWEEYGNIPWADVVAPTQNWAQQGFPLSGGAAEYLLHTHAAIFGWHPDSYKTLHHEDGTPLQAGEIVHVPGLAESLKLIADEGVQAFYTGELGRRIVEEIQENQGLLTAADLAAYEAVERSPICINFDNWQIATNPPPAVGGACLAAMLLLLDDSSVQGWNLATVKQMVEVQNAVLNYRNHHLDFSSDRIAETSKLLELARVGKPQTLLSSPSTIHISAVDSNGLACSITASAGYGSGVMVGGTGFWLNNSLGEIELHPQGCHHLTPGVRLTSNMSPTIARCADGRVLAIGSPGASRITTAIAQVLLNFVHLGMSLEEAIAYPRLHVETRDGKPTIVMEAGIPTEEIAGFITHHFPKRSMYFGGVQATLWHPQHGLSAAADPRRTGGVARGGN</sequence>
<protein>
    <submittedName>
        <fullName evidence="5">Gamma-glutamyltransferase</fullName>
        <ecNumber evidence="5">2.3.2.2</ecNumber>
    </submittedName>
</protein>
<keyword evidence="4" id="KW-0865">Zymogen</keyword>
<proteinExistence type="inferred from homology"/>
<organism evidence="5 6">
    <name type="scientific">Sphaerospermopsis torques-reginae ITEP-024</name>
    <dbReference type="NCBI Taxonomy" id="984208"/>
    <lineage>
        <taxon>Bacteria</taxon>
        <taxon>Bacillati</taxon>
        <taxon>Cyanobacteriota</taxon>
        <taxon>Cyanophyceae</taxon>
        <taxon>Nostocales</taxon>
        <taxon>Aphanizomenonaceae</taxon>
        <taxon>Sphaerospermopsis</taxon>
        <taxon>Sphaerospermopsis torques-reginae</taxon>
    </lineage>
</organism>
<name>A0ABX8WXX0_9CYAN</name>
<dbReference type="EMBL" id="CP080598">
    <property type="protein sequence ID" value="QYX31233.1"/>
    <property type="molecule type" value="Genomic_DNA"/>
</dbReference>
<evidence type="ECO:0000256" key="1">
    <source>
        <dbReference type="ARBA" id="ARBA00009381"/>
    </source>
</evidence>
<keyword evidence="6" id="KW-1185">Reference proteome</keyword>
<dbReference type="Gene3D" id="1.10.246.130">
    <property type="match status" value="1"/>
</dbReference>
<reference evidence="5 6" key="1">
    <citation type="journal article" date="2022" name="J. Am. Chem. Soc.">
        <title>Biosynthesis of Guanitoxin Enables Global Environmental Detection in Freshwater Cyanobacteria.</title>
        <authorList>
            <person name="Lima S.T."/>
            <person name="Fallon T.R."/>
            <person name="Cordoza J.L."/>
            <person name="Chekan J.R."/>
            <person name="Delbaje E."/>
            <person name="Hopiavuori A.R."/>
            <person name="Alvarenga D.O."/>
            <person name="Wood S.M."/>
            <person name="Luhavaya H."/>
            <person name="Baumgartner J.T."/>
            <person name="Dorr F.A."/>
            <person name="Etchegaray A."/>
            <person name="Pinto E."/>
            <person name="McKinnie S.M.K."/>
            <person name="Fiore M.F."/>
            <person name="Moore B.S."/>
        </authorList>
    </citation>
    <scope>NUCLEOTIDE SEQUENCE [LARGE SCALE GENOMIC DNA]</scope>
    <source>
        <strain evidence="5 6">ITEP-024</strain>
    </source>
</reference>
<gene>
    <name evidence="5" type="ORF">K2F26_20785</name>
</gene>
<comment type="similarity">
    <text evidence="1">Belongs to the gamma-glutamyltransferase family.</text>
</comment>